<organism evidence="3 4">
    <name type="scientific">Candidatus Auribacter fodinae</name>
    <dbReference type="NCBI Taxonomy" id="2093366"/>
    <lineage>
        <taxon>Bacteria</taxon>
        <taxon>Pseudomonadati</taxon>
        <taxon>Candidatus Auribacterota</taxon>
        <taxon>Candidatus Auribacteria</taxon>
        <taxon>Candidatus Auribacterales</taxon>
        <taxon>Candidatus Auribacteraceae</taxon>
        <taxon>Candidatus Auribacter</taxon>
    </lineage>
</organism>
<dbReference type="Proteomes" id="UP000266426">
    <property type="component" value="Unassembled WGS sequence"/>
</dbReference>
<feature type="transmembrane region" description="Helical" evidence="1">
    <location>
        <begin position="182"/>
        <end position="203"/>
    </location>
</feature>
<dbReference type="GO" id="GO:0016020">
    <property type="term" value="C:membrane"/>
    <property type="evidence" value="ECO:0007669"/>
    <property type="project" value="InterPro"/>
</dbReference>
<feature type="transmembrane region" description="Helical" evidence="1">
    <location>
        <begin position="116"/>
        <end position="132"/>
    </location>
</feature>
<feature type="domain" description="EamA" evidence="2">
    <location>
        <begin position="2"/>
        <end position="133"/>
    </location>
</feature>
<keyword evidence="1" id="KW-0812">Transmembrane</keyword>
<evidence type="ECO:0000259" key="2">
    <source>
        <dbReference type="Pfam" id="PF00892"/>
    </source>
</evidence>
<feature type="transmembrane region" description="Helical" evidence="1">
    <location>
        <begin position="215"/>
        <end position="234"/>
    </location>
</feature>
<dbReference type="AlphaFoldDB" id="A0A3A4R4G0"/>
<reference evidence="3 4" key="1">
    <citation type="journal article" date="2017" name="ISME J.">
        <title>Energy and carbon metabolisms in a deep terrestrial subsurface fluid microbial community.</title>
        <authorList>
            <person name="Momper L."/>
            <person name="Jungbluth S.P."/>
            <person name="Lee M.D."/>
            <person name="Amend J.P."/>
        </authorList>
    </citation>
    <scope>NUCLEOTIDE SEQUENCE [LARGE SCALE GENOMIC DNA]</scope>
    <source>
        <strain evidence="3">SURF_26</strain>
    </source>
</reference>
<gene>
    <name evidence="3" type="ORF">C4541_05230</name>
</gene>
<dbReference type="SUPFAM" id="SSF103481">
    <property type="entry name" value="Multidrug resistance efflux transporter EmrE"/>
    <property type="match status" value="2"/>
</dbReference>
<keyword evidence="1" id="KW-0472">Membrane</keyword>
<dbReference type="Pfam" id="PF00892">
    <property type="entry name" value="EamA"/>
    <property type="match status" value="2"/>
</dbReference>
<comment type="caution">
    <text evidence="3">The sequence shown here is derived from an EMBL/GenBank/DDBJ whole genome shotgun (WGS) entry which is preliminary data.</text>
</comment>
<dbReference type="InterPro" id="IPR000620">
    <property type="entry name" value="EamA_dom"/>
</dbReference>
<dbReference type="PANTHER" id="PTHR22911">
    <property type="entry name" value="ACYL-MALONYL CONDENSING ENZYME-RELATED"/>
    <property type="match status" value="1"/>
</dbReference>
<accession>A0A3A4R4G0</accession>
<dbReference type="InterPro" id="IPR037185">
    <property type="entry name" value="EmrE-like"/>
</dbReference>
<feature type="domain" description="EamA" evidence="2">
    <location>
        <begin position="153"/>
        <end position="285"/>
    </location>
</feature>
<name>A0A3A4R4G0_9BACT</name>
<dbReference type="Gene3D" id="1.10.3730.20">
    <property type="match status" value="1"/>
</dbReference>
<feature type="transmembrane region" description="Helical" evidence="1">
    <location>
        <begin position="153"/>
        <end position="170"/>
    </location>
</feature>
<feature type="transmembrane region" description="Helical" evidence="1">
    <location>
        <begin position="92"/>
        <end position="110"/>
    </location>
</feature>
<evidence type="ECO:0000313" key="3">
    <source>
        <dbReference type="EMBL" id="RJP59859.1"/>
    </source>
</evidence>
<feature type="transmembrane region" description="Helical" evidence="1">
    <location>
        <begin position="267"/>
        <end position="286"/>
    </location>
</feature>
<protein>
    <submittedName>
        <fullName evidence="3">EamA family transporter</fullName>
    </submittedName>
</protein>
<evidence type="ECO:0000313" key="4">
    <source>
        <dbReference type="Proteomes" id="UP000266426"/>
    </source>
</evidence>
<evidence type="ECO:0000256" key="1">
    <source>
        <dbReference type="SAM" id="Phobius"/>
    </source>
</evidence>
<feature type="transmembrane region" description="Helical" evidence="1">
    <location>
        <begin position="240"/>
        <end position="260"/>
    </location>
</feature>
<proteinExistence type="predicted"/>
<feature type="transmembrane region" description="Helical" evidence="1">
    <location>
        <begin position="61"/>
        <end position="80"/>
    </location>
</feature>
<sequence length="287" mass="32214">MIWSFIALISSFSVSIADCMTKKYLSNESVWITYWIRIGYSVPVLLLFMDYSHIPHLPAPFWWIMAALVPLETIAGLFYARALQISPLSLTIPFMAFSPVFLLGVGYLILGEVPSYTGLCGVLLVAGGAYLLNVHHSPRGLLAPIKAILHERGSWMMLIVAVLYTFSATLGKKALTYAEPRFFAFFYMAVVAVACFPVMYMLSGRKLRLFVHRPLVFLMVGTAMGVMVITHFVAVENMHVAYMVSIKRLNLVFSVFLGHWMFNEERLMQNSLACIMMLCGAIIITVL</sequence>
<dbReference type="PANTHER" id="PTHR22911:SF137">
    <property type="entry name" value="SOLUTE CARRIER FAMILY 35 MEMBER G2-RELATED"/>
    <property type="match status" value="1"/>
</dbReference>
<keyword evidence="1" id="KW-1133">Transmembrane helix</keyword>
<dbReference type="EMBL" id="QZJZ01000040">
    <property type="protein sequence ID" value="RJP59859.1"/>
    <property type="molecule type" value="Genomic_DNA"/>
</dbReference>